<protein>
    <submittedName>
        <fullName evidence="2">Uncharacterized protein</fullName>
    </submittedName>
</protein>
<accession>A0A0E9VUI3</accession>
<evidence type="ECO:0000313" key="2">
    <source>
        <dbReference type="EMBL" id="JAH80985.1"/>
    </source>
</evidence>
<evidence type="ECO:0000256" key="1">
    <source>
        <dbReference type="SAM" id="Phobius"/>
    </source>
</evidence>
<name>A0A0E9VUI3_ANGAN</name>
<feature type="transmembrane region" description="Helical" evidence="1">
    <location>
        <begin position="16"/>
        <end position="36"/>
    </location>
</feature>
<keyword evidence="1" id="KW-0472">Membrane</keyword>
<dbReference type="EMBL" id="GBXM01027592">
    <property type="protein sequence ID" value="JAH80985.1"/>
    <property type="molecule type" value="Transcribed_RNA"/>
</dbReference>
<keyword evidence="1" id="KW-0812">Transmembrane</keyword>
<dbReference type="AlphaFoldDB" id="A0A0E9VUI3"/>
<sequence>MVLGRSGTASLECFQKTFQCFIICLFCVSLLFICYYS</sequence>
<keyword evidence="1" id="KW-1133">Transmembrane helix</keyword>
<reference evidence="2" key="1">
    <citation type="submission" date="2014-11" db="EMBL/GenBank/DDBJ databases">
        <authorList>
            <person name="Amaro Gonzalez C."/>
        </authorList>
    </citation>
    <scope>NUCLEOTIDE SEQUENCE</scope>
</reference>
<proteinExistence type="predicted"/>
<reference evidence="2" key="2">
    <citation type="journal article" date="2015" name="Fish Shellfish Immunol.">
        <title>Early steps in the European eel (Anguilla anguilla)-Vibrio vulnificus interaction in the gills: Role of the RtxA13 toxin.</title>
        <authorList>
            <person name="Callol A."/>
            <person name="Pajuelo D."/>
            <person name="Ebbesson L."/>
            <person name="Teles M."/>
            <person name="MacKenzie S."/>
            <person name="Amaro C."/>
        </authorList>
    </citation>
    <scope>NUCLEOTIDE SEQUENCE</scope>
</reference>
<organism evidence="2">
    <name type="scientific">Anguilla anguilla</name>
    <name type="common">European freshwater eel</name>
    <name type="synonym">Muraena anguilla</name>
    <dbReference type="NCBI Taxonomy" id="7936"/>
    <lineage>
        <taxon>Eukaryota</taxon>
        <taxon>Metazoa</taxon>
        <taxon>Chordata</taxon>
        <taxon>Craniata</taxon>
        <taxon>Vertebrata</taxon>
        <taxon>Euteleostomi</taxon>
        <taxon>Actinopterygii</taxon>
        <taxon>Neopterygii</taxon>
        <taxon>Teleostei</taxon>
        <taxon>Anguilliformes</taxon>
        <taxon>Anguillidae</taxon>
        <taxon>Anguilla</taxon>
    </lineage>
</organism>